<gene>
    <name evidence="1" type="ORF">JMJ77_009479</name>
</gene>
<name>A0A9P7R249_9PEZI</name>
<protein>
    <submittedName>
        <fullName evidence="1">Uncharacterized protein</fullName>
    </submittedName>
</protein>
<keyword evidence="2" id="KW-1185">Reference proteome</keyword>
<dbReference type="EMBL" id="JAESDN010000009">
    <property type="protein sequence ID" value="KAG7045396.1"/>
    <property type="molecule type" value="Genomic_DNA"/>
</dbReference>
<dbReference type="Proteomes" id="UP000699042">
    <property type="component" value="Unassembled WGS sequence"/>
</dbReference>
<evidence type="ECO:0000313" key="1">
    <source>
        <dbReference type="EMBL" id="KAG7045396.1"/>
    </source>
</evidence>
<sequence length="15" mass="1550">MPLRIAYAVVLGCSG</sequence>
<organism evidence="1 2">
    <name type="scientific">Colletotrichum scovillei</name>
    <dbReference type="NCBI Taxonomy" id="1209932"/>
    <lineage>
        <taxon>Eukaryota</taxon>
        <taxon>Fungi</taxon>
        <taxon>Dikarya</taxon>
        <taxon>Ascomycota</taxon>
        <taxon>Pezizomycotina</taxon>
        <taxon>Sordariomycetes</taxon>
        <taxon>Hypocreomycetidae</taxon>
        <taxon>Glomerellales</taxon>
        <taxon>Glomerellaceae</taxon>
        <taxon>Colletotrichum</taxon>
        <taxon>Colletotrichum acutatum species complex</taxon>
    </lineage>
</organism>
<comment type="caution">
    <text evidence="1">The sequence shown here is derived from an EMBL/GenBank/DDBJ whole genome shotgun (WGS) entry which is preliminary data.</text>
</comment>
<accession>A0A9P7R249</accession>
<evidence type="ECO:0000313" key="2">
    <source>
        <dbReference type="Proteomes" id="UP000699042"/>
    </source>
</evidence>
<proteinExistence type="predicted"/>
<reference evidence="1" key="1">
    <citation type="submission" date="2021-05" db="EMBL/GenBank/DDBJ databases">
        <title>Comparative genomics of three Colletotrichum scovillei strains and genetic complementation revealed genes involved fungal growth and virulence on chili pepper.</title>
        <authorList>
            <person name="Hsieh D.-K."/>
            <person name="Chuang S.-C."/>
            <person name="Chen C.-Y."/>
            <person name="Chao Y.-T."/>
            <person name="Lu M.-Y.J."/>
            <person name="Lee M.-H."/>
            <person name="Shih M.-C."/>
        </authorList>
    </citation>
    <scope>NUCLEOTIDE SEQUENCE</scope>
    <source>
        <strain evidence="1">Coll-153</strain>
    </source>
</reference>